<evidence type="ECO:0000259" key="9">
    <source>
        <dbReference type="Pfam" id="PF02878"/>
    </source>
</evidence>
<sequence length="452" mass="49671">MSTLTCFKSYDVRGRLGDELTEDICYRIGRGFARSLKPRDVVIGYDIRPTSKALAEQLSEGLRDEGVNVINLGLCGTEEVYFATTRFVTDGGLMVTASHNPINYNGIKMVRGGSRPISSADGLGEIQALVEADDFGPTRARGTLETRNPRDAYAERVTSFADTSTWRPMKVVVNAGNGVAGPAFEVIAEKLDPPIEFVRQHLTPDETFPNGIPNPLLEENRAQTADLVRAEGADLGVAWDGDFDRCFFFDETGTFIDGEYVVGLLAGAFLSKHKGAKIIHDPRVIWALLDLVNAGGGEAVASQSGHSHIKAKMRDVDAVYGGEMSAHHYFRDFMYCDSGMIPWLLLIEHMSTTGKKLSELVADMQARFPSSGEINFKLDDKQPAIDAFEARYLPDAKSVDRLDGLSLDYGDWRVNLRQSNTEPVLRLNVEARGDRALLAEKVAEISKLITEA</sequence>
<dbReference type="Pfam" id="PF02879">
    <property type="entry name" value="PGM_PMM_II"/>
    <property type="match status" value="1"/>
</dbReference>
<evidence type="ECO:0000256" key="4">
    <source>
        <dbReference type="ARBA" id="ARBA00022723"/>
    </source>
</evidence>
<dbReference type="InterPro" id="IPR016066">
    <property type="entry name" value="A-D-PHexomutase_CS"/>
</dbReference>
<dbReference type="RefSeq" id="WP_089946932.1">
    <property type="nucleotide sequence ID" value="NZ_FNOI01000003.1"/>
</dbReference>
<evidence type="ECO:0000256" key="1">
    <source>
        <dbReference type="ARBA" id="ARBA00001946"/>
    </source>
</evidence>
<evidence type="ECO:0000256" key="2">
    <source>
        <dbReference type="ARBA" id="ARBA00010231"/>
    </source>
</evidence>
<feature type="domain" description="Alpha-D-phosphohexomutase alpha/beta/alpha" evidence="9">
    <location>
        <begin position="7"/>
        <end position="135"/>
    </location>
</feature>
<dbReference type="Pfam" id="PF00408">
    <property type="entry name" value="PGM_PMM_IV"/>
    <property type="match status" value="1"/>
</dbReference>
<keyword evidence="13" id="KW-1185">Reference proteome</keyword>
<comment type="cofactor">
    <cofactor evidence="1">
        <name>Mg(2+)</name>
        <dbReference type="ChEBI" id="CHEBI:18420"/>
    </cofactor>
</comment>
<dbReference type="CDD" id="cd03089">
    <property type="entry name" value="PMM_PGM"/>
    <property type="match status" value="1"/>
</dbReference>
<dbReference type="AlphaFoldDB" id="A0A1H2XYY5"/>
<evidence type="ECO:0000313" key="13">
    <source>
        <dbReference type="Proteomes" id="UP000199441"/>
    </source>
</evidence>
<evidence type="ECO:0000259" key="11">
    <source>
        <dbReference type="Pfam" id="PF02880"/>
    </source>
</evidence>
<dbReference type="InterPro" id="IPR005846">
    <property type="entry name" value="A-D-PHexomutase_a/b/a-III"/>
</dbReference>
<dbReference type="InterPro" id="IPR005845">
    <property type="entry name" value="A-D-PHexomutase_a/b/a-II"/>
</dbReference>
<reference evidence="13" key="1">
    <citation type="submission" date="2016-10" db="EMBL/GenBank/DDBJ databases">
        <authorList>
            <person name="Varghese N."/>
            <person name="Submissions S."/>
        </authorList>
    </citation>
    <scope>NUCLEOTIDE SEQUENCE [LARGE SCALE GENOMIC DNA]</scope>
    <source>
        <strain evidence="13">DSM 26922</strain>
    </source>
</reference>
<dbReference type="InterPro" id="IPR016055">
    <property type="entry name" value="A-D-PHexomutase_a/b/a-I/II/III"/>
</dbReference>
<keyword evidence="3" id="KW-0597">Phosphoprotein</keyword>
<comment type="similarity">
    <text evidence="2 7">Belongs to the phosphohexose mutase family.</text>
</comment>
<dbReference type="Gene3D" id="3.40.120.10">
    <property type="entry name" value="Alpha-D-Glucose-1,6-Bisphosphate, subunit A, domain 3"/>
    <property type="match status" value="3"/>
</dbReference>
<dbReference type="GO" id="GO:0016868">
    <property type="term" value="F:intramolecular phosphotransferase activity"/>
    <property type="evidence" value="ECO:0007669"/>
    <property type="project" value="InterPro"/>
</dbReference>
<evidence type="ECO:0000313" key="12">
    <source>
        <dbReference type="EMBL" id="SDW98162.1"/>
    </source>
</evidence>
<feature type="domain" description="Alpha-D-phosphohexomutase C-terminal" evidence="8">
    <location>
        <begin position="373"/>
        <end position="446"/>
    </location>
</feature>
<evidence type="ECO:0000256" key="6">
    <source>
        <dbReference type="ARBA" id="ARBA00023235"/>
    </source>
</evidence>
<proteinExistence type="inferred from homology"/>
<keyword evidence="6" id="KW-0413">Isomerase</keyword>
<dbReference type="Pfam" id="PF02878">
    <property type="entry name" value="PGM_PMM_I"/>
    <property type="match status" value="1"/>
</dbReference>
<dbReference type="Pfam" id="PF02880">
    <property type="entry name" value="PGM_PMM_III"/>
    <property type="match status" value="1"/>
</dbReference>
<feature type="domain" description="Alpha-D-phosphohexomutase alpha/beta/alpha" evidence="10">
    <location>
        <begin position="151"/>
        <end position="253"/>
    </location>
</feature>
<dbReference type="GO" id="GO:0000287">
    <property type="term" value="F:magnesium ion binding"/>
    <property type="evidence" value="ECO:0007669"/>
    <property type="project" value="InterPro"/>
</dbReference>
<keyword evidence="5 7" id="KW-0460">Magnesium</keyword>
<organism evidence="12 13">
    <name type="scientific">Litoreibacter albidus</name>
    <dbReference type="NCBI Taxonomy" id="670155"/>
    <lineage>
        <taxon>Bacteria</taxon>
        <taxon>Pseudomonadati</taxon>
        <taxon>Pseudomonadota</taxon>
        <taxon>Alphaproteobacteria</taxon>
        <taxon>Rhodobacterales</taxon>
        <taxon>Roseobacteraceae</taxon>
        <taxon>Litoreibacter</taxon>
    </lineage>
</organism>
<dbReference type="InterPro" id="IPR005841">
    <property type="entry name" value="Alpha-D-phosphohexomutase_SF"/>
</dbReference>
<dbReference type="PROSITE" id="PS00710">
    <property type="entry name" value="PGM_PMM"/>
    <property type="match status" value="1"/>
</dbReference>
<dbReference type="InterPro" id="IPR036900">
    <property type="entry name" value="A-D-PHexomutase_C_sf"/>
</dbReference>
<dbReference type="SUPFAM" id="SSF55957">
    <property type="entry name" value="Phosphoglucomutase, C-terminal domain"/>
    <property type="match status" value="1"/>
</dbReference>
<dbReference type="PANTHER" id="PTHR43771:SF1">
    <property type="entry name" value="PHOSPHOMANNOMUTASE"/>
    <property type="match status" value="1"/>
</dbReference>
<gene>
    <name evidence="12" type="ORF">SAMN04488001_2159</name>
</gene>
<dbReference type="Gene3D" id="3.30.310.50">
    <property type="entry name" value="Alpha-D-phosphohexomutase, C-terminal domain"/>
    <property type="match status" value="1"/>
</dbReference>
<dbReference type="STRING" id="670155.SAMN04488001_2159"/>
<keyword evidence="4 7" id="KW-0479">Metal-binding</keyword>
<accession>A0A1H2XYY5</accession>
<dbReference type="InterPro" id="IPR005844">
    <property type="entry name" value="A-D-PHexomutase_a/b/a-I"/>
</dbReference>
<dbReference type="EMBL" id="FNOI01000003">
    <property type="protein sequence ID" value="SDW98162.1"/>
    <property type="molecule type" value="Genomic_DNA"/>
</dbReference>
<protein>
    <submittedName>
        <fullName evidence="12">Phosphomannomutase</fullName>
    </submittedName>
</protein>
<dbReference type="SUPFAM" id="SSF53738">
    <property type="entry name" value="Phosphoglucomutase, first 3 domains"/>
    <property type="match status" value="3"/>
</dbReference>
<dbReference type="Proteomes" id="UP000199441">
    <property type="component" value="Unassembled WGS sequence"/>
</dbReference>
<evidence type="ECO:0000256" key="5">
    <source>
        <dbReference type="ARBA" id="ARBA00022842"/>
    </source>
</evidence>
<name>A0A1H2XYY5_9RHOB</name>
<evidence type="ECO:0000256" key="3">
    <source>
        <dbReference type="ARBA" id="ARBA00022553"/>
    </source>
</evidence>
<evidence type="ECO:0000256" key="7">
    <source>
        <dbReference type="RuleBase" id="RU004326"/>
    </source>
</evidence>
<evidence type="ECO:0000259" key="10">
    <source>
        <dbReference type="Pfam" id="PF02879"/>
    </source>
</evidence>
<evidence type="ECO:0000259" key="8">
    <source>
        <dbReference type="Pfam" id="PF00408"/>
    </source>
</evidence>
<dbReference type="PANTHER" id="PTHR43771">
    <property type="entry name" value="PHOSPHOMANNOMUTASE"/>
    <property type="match status" value="1"/>
</dbReference>
<dbReference type="GO" id="GO:0005975">
    <property type="term" value="P:carbohydrate metabolic process"/>
    <property type="evidence" value="ECO:0007669"/>
    <property type="project" value="InterPro"/>
</dbReference>
<feature type="domain" description="Alpha-D-phosphohexomutase alpha/beta/alpha" evidence="11">
    <location>
        <begin position="257"/>
        <end position="365"/>
    </location>
</feature>
<dbReference type="PRINTS" id="PR00509">
    <property type="entry name" value="PGMPMM"/>
</dbReference>
<dbReference type="OrthoDB" id="9803322at2"/>
<dbReference type="InterPro" id="IPR005843">
    <property type="entry name" value="A-D-PHexomutase_C"/>
</dbReference>